<dbReference type="RefSeq" id="WP_272163620.1">
    <property type="nucleotide sequence ID" value="NZ_CP116507.1"/>
</dbReference>
<feature type="transmembrane region" description="Helical" evidence="8">
    <location>
        <begin position="78"/>
        <end position="96"/>
    </location>
</feature>
<keyword evidence="6 8" id="KW-1133">Transmembrane helix</keyword>
<evidence type="ECO:0000256" key="7">
    <source>
        <dbReference type="ARBA" id="ARBA00023136"/>
    </source>
</evidence>
<evidence type="ECO:0000256" key="8">
    <source>
        <dbReference type="SAM" id="Phobius"/>
    </source>
</evidence>
<organism evidence="9 10">
    <name type="scientific">Vagococcus lutrae</name>
    <dbReference type="NCBI Taxonomy" id="81947"/>
    <lineage>
        <taxon>Bacteria</taxon>
        <taxon>Bacillati</taxon>
        <taxon>Bacillota</taxon>
        <taxon>Bacilli</taxon>
        <taxon>Lactobacillales</taxon>
        <taxon>Enterococcaceae</taxon>
        <taxon>Vagococcus</taxon>
    </lineage>
</organism>
<keyword evidence="4" id="KW-1003">Cell membrane</keyword>
<dbReference type="SUPFAM" id="SSF81345">
    <property type="entry name" value="ABC transporter involved in vitamin B12 uptake, BtuC"/>
    <property type="match status" value="1"/>
</dbReference>
<dbReference type="GO" id="GO:0022857">
    <property type="term" value="F:transmembrane transporter activity"/>
    <property type="evidence" value="ECO:0007669"/>
    <property type="project" value="InterPro"/>
</dbReference>
<comment type="subcellular location">
    <subcellularLocation>
        <location evidence="1">Cell membrane</location>
        <topology evidence="1">Multi-pass membrane protein</topology>
    </subcellularLocation>
</comment>
<dbReference type="GO" id="GO:0033214">
    <property type="term" value="P:siderophore-iron import into cell"/>
    <property type="evidence" value="ECO:0007669"/>
    <property type="project" value="TreeGrafter"/>
</dbReference>
<reference evidence="9" key="1">
    <citation type="submission" date="2023-01" db="EMBL/GenBank/DDBJ databases">
        <title>Oxazolidinone resistance genes in florfenicol resistant enterococci from beef cattle and veal calves at slaughter.</title>
        <authorList>
            <person name="Biggel M."/>
        </authorList>
    </citation>
    <scope>NUCLEOTIDE SEQUENCE</scope>
    <source>
        <strain evidence="9">K204-1</strain>
    </source>
</reference>
<feature type="transmembrane region" description="Helical" evidence="8">
    <location>
        <begin position="177"/>
        <end position="196"/>
    </location>
</feature>
<keyword evidence="7 8" id="KW-0472">Membrane</keyword>
<dbReference type="PANTHER" id="PTHR30472:SF27">
    <property type="entry name" value="PETROBACTIN IMPORT SYSTEM PERMEASE PROTEIN YCLN"/>
    <property type="match status" value="1"/>
</dbReference>
<gene>
    <name evidence="9" type="ORF">PML95_03655</name>
</gene>
<feature type="transmembrane region" description="Helical" evidence="8">
    <location>
        <begin position="133"/>
        <end position="157"/>
    </location>
</feature>
<dbReference type="Gene3D" id="1.10.3470.10">
    <property type="entry name" value="ABC transporter involved in vitamin B12 uptake, BtuC"/>
    <property type="match status" value="1"/>
</dbReference>
<evidence type="ECO:0000313" key="10">
    <source>
        <dbReference type="Proteomes" id="UP001179600"/>
    </source>
</evidence>
<feature type="transmembrane region" description="Helical" evidence="8">
    <location>
        <begin position="221"/>
        <end position="244"/>
    </location>
</feature>
<feature type="transmembrane region" description="Helical" evidence="8">
    <location>
        <begin position="264"/>
        <end position="286"/>
    </location>
</feature>
<proteinExistence type="inferred from homology"/>
<keyword evidence="5 8" id="KW-0812">Transmembrane</keyword>
<comment type="similarity">
    <text evidence="2">Belongs to the binding-protein-dependent transport system permease family. FecCD subfamily.</text>
</comment>
<feature type="transmembrane region" description="Helical" evidence="8">
    <location>
        <begin position="48"/>
        <end position="66"/>
    </location>
</feature>
<dbReference type="Proteomes" id="UP001179600">
    <property type="component" value="Chromosome"/>
</dbReference>
<evidence type="ECO:0000256" key="5">
    <source>
        <dbReference type="ARBA" id="ARBA00022692"/>
    </source>
</evidence>
<name>A0AAF0BHV7_9ENTE</name>
<accession>A0AAF0BHV7</accession>
<evidence type="ECO:0000256" key="1">
    <source>
        <dbReference type="ARBA" id="ARBA00004651"/>
    </source>
</evidence>
<dbReference type="InterPro" id="IPR037294">
    <property type="entry name" value="ABC_BtuC-like"/>
</dbReference>
<dbReference type="Pfam" id="PF01032">
    <property type="entry name" value="FecCD"/>
    <property type="match status" value="1"/>
</dbReference>
<dbReference type="GO" id="GO:0005886">
    <property type="term" value="C:plasma membrane"/>
    <property type="evidence" value="ECO:0007669"/>
    <property type="project" value="UniProtKB-SubCell"/>
</dbReference>
<sequence length="316" mass="34527">MQKKVLFILLLGFSLLSLFVGVKSVPITSLIHLTPQQSLVLWTTRIPRTFSLLIAGATIAVNGLIMQQLTQNKFVSPTTAGTMDSAKLGILIAMLFFHDSSILVRSGIAFVFSLLGTFVFLRLIQKLPQYNQLMIPLIGLMYGNVIGAVVTFFAYQFQLIQNMSSWLQGNFATVTKGSFELMYLAFPLLIVVQLYAQHFTLAGLGKDTATAVGLNYQKTQWLGLTIVAMSSSVVLVTVGTLPFLGVVVPNIVSLFYGDYLKETVSITAICGSLFLVVSDILARLVIAPYEVPVSLIVSVIGSLLFIGLLIRGYRNE</sequence>
<evidence type="ECO:0000256" key="6">
    <source>
        <dbReference type="ARBA" id="ARBA00022989"/>
    </source>
</evidence>
<dbReference type="CDD" id="cd06550">
    <property type="entry name" value="TM_ABC_iron-siderophores_like"/>
    <property type="match status" value="1"/>
</dbReference>
<evidence type="ECO:0000256" key="3">
    <source>
        <dbReference type="ARBA" id="ARBA00022448"/>
    </source>
</evidence>
<protein>
    <submittedName>
        <fullName evidence="9">Iron chelate uptake ABC transporter family permease subunit</fullName>
    </submittedName>
</protein>
<dbReference type="PANTHER" id="PTHR30472">
    <property type="entry name" value="FERRIC ENTEROBACTIN TRANSPORT SYSTEM PERMEASE PROTEIN"/>
    <property type="match status" value="1"/>
</dbReference>
<feature type="transmembrane region" description="Helical" evidence="8">
    <location>
        <begin position="293"/>
        <end position="313"/>
    </location>
</feature>
<evidence type="ECO:0000256" key="2">
    <source>
        <dbReference type="ARBA" id="ARBA00007935"/>
    </source>
</evidence>
<evidence type="ECO:0000313" key="9">
    <source>
        <dbReference type="EMBL" id="WCG23347.1"/>
    </source>
</evidence>
<dbReference type="EMBL" id="CP116507">
    <property type="protein sequence ID" value="WCG23347.1"/>
    <property type="molecule type" value="Genomic_DNA"/>
</dbReference>
<evidence type="ECO:0000256" key="4">
    <source>
        <dbReference type="ARBA" id="ARBA00022475"/>
    </source>
</evidence>
<dbReference type="InterPro" id="IPR000522">
    <property type="entry name" value="ABC_transptr_permease_BtuC"/>
</dbReference>
<feature type="transmembrane region" description="Helical" evidence="8">
    <location>
        <begin position="102"/>
        <end position="121"/>
    </location>
</feature>
<dbReference type="AlphaFoldDB" id="A0AAF0BHV7"/>
<keyword evidence="3" id="KW-0813">Transport</keyword>